<evidence type="ECO:0000256" key="2">
    <source>
        <dbReference type="ARBA" id="ARBA00023125"/>
    </source>
</evidence>
<organism evidence="6 7">
    <name type="scientific">Tsuneonella dongtanensis</name>
    <dbReference type="NCBI Taxonomy" id="692370"/>
    <lineage>
        <taxon>Bacteria</taxon>
        <taxon>Pseudomonadati</taxon>
        <taxon>Pseudomonadota</taxon>
        <taxon>Alphaproteobacteria</taxon>
        <taxon>Sphingomonadales</taxon>
        <taxon>Erythrobacteraceae</taxon>
        <taxon>Tsuneonella</taxon>
    </lineage>
</organism>
<dbReference type="SUPFAM" id="SSF46689">
    <property type="entry name" value="Homeodomain-like"/>
    <property type="match status" value="1"/>
</dbReference>
<dbReference type="SUPFAM" id="SSF48498">
    <property type="entry name" value="Tetracyclin repressor-like, C-terminal domain"/>
    <property type="match status" value="1"/>
</dbReference>
<dbReference type="OrthoDB" id="9809060at2"/>
<dbReference type="GO" id="GO:0004803">
    <property type="term" value="F:transposase activity"/>
    <property type="evidence" value="ECO:0007669"/>
    <property type="project" value="InterPro"/>
</dbReference>
<dbReference type="InterPro" id="IPR001647">
    <property type="entry name" value="HTH_TetR"/>
</dbReference>
<name>A0A1B2ABR0_9SPHN</name>
<dbReference type="EMBL" id="CP016591">
    <property type="protein sequence ID" value="ANY19586.1"/>
    <property type="molecule type" value="Genomic_DNA"/>
</dbReference>
<dbReference type="GO" id="GO:0003700">
    <property type="term" value="F:DNA-binding transcription factor activity"/>
    <property type="evidence" value="ECO:0007669"/>
    <property type="project" value="TreeGrafter"/>
</dbReference>
<evidence type="ECO:0000313" key="7">
    <source>
        <dbReference type="Proteomes" id="UP000092932"/>
    </source>
</evidence>
<dbReference type="GO" id="GO:0006313">
    <property type="term" value="P:DNA transposition"/>
    <property type="evidence" value="ECO:0007669"/>
    <property type="project" value="InterPro"/>
</dbReference>
<feature type="domain" description="HTH tetR-type" evidence="5">
    <location>
        <begin position="53"/>
        <end position="112"/>
    </location>
</feature>
<dbReference type="PANTHER" id="PTHR30055">
    <property type="entry name" value="HTH-TYPE TRANSCRIPTIONAL REGULATOR RUTR"/>
    <property type="match status" value="1"/>
</dbReference>
<dbReference type="Pfam" id="PF17939">
    <property type="entry name" value="TetR_C_30"/>
    <property type="match status" value="1"/>
</dbReference>
<keyword evidence="7" id="KW-1185">Reference proteome</keyword>
<dbReference type="Gene3D" id="1.10.357.10">
    <property type="entry name" value="Tetracycline Repressor, domain 2"/>
    <property type="match status" value="1"/>
</dbReference>
<dbReference type="InterPro" id="IPR010921">
    <property type="entry name" value="Trp_repressor/repl_initiator"/>
</dbReference>
<dbReference type="KEGG" id="ado:A6F68_01065"/>
<dbReference type="SUPFAM" id="SSF48295">
    <property type="entry name" value="TrpR-like"/>
    <property type="match status" value="1"/>
</dbReference>
<proteinExistence type="predicted"/>
<evidence type="ECO:0000313" key="6">
    <source>
        <dbReference type="EMBL" id="ANY19586.1"/>
    </source>
</evidence>
<dbReference type="InterPro" id="IPR041586">
    <property type="entry name" value="PsrA_TetR_C"/>
</dbReference>
<dbReference type="InterPro" id="IPR036271">
    <property type="entry name" value="Tet_transcr_reg_TetR-rel_C_sf"/>
</dbReference>
<keyword evidence="3" id="KW-0804">Transcription</keyword>
<keyword evidence="1" id="KW-0805">Transcription regulation</keyword>
<sequence length="253" mass="28436">MDERTFKLIEEAIGAGSTVEAACHRAGVSRPTFYRWRKAALGAKGDLTGDVAGSSKSALLDSAEELMAEFGLNVSLREIARHARVNHALPMYHFGNREGLIEALVERRLEWFNDLRFSALKRAMVGDRPTVAQIVEAWMLPGLRAAMSKRAVELRYTRIIGHVAQNHDSRIQSIAHRAFEDLHARFIDAFSLALPGSDRETLYWRYTALTGLFLNFTQHPNRIERISGGAIVLDDPEEAMAHMRSFLVAMMEN</sequence>
<evidence type="ECO:0000259" key="5">
    <source>
        <dbReference type="PROSITE" id="PS50977"/>
    </source>
</evidence>
<dbReference type="InterPro" id="IPR050109">
    <property type="entry name" value="HTH-type_TetR-like_transc_reg"/>
</dbReference>
<feature type="DNA-binding region" description="H-T-H motif" evidence="4">
    <location>
        <begin position="75"/>
        <end position="94"/>
    </location>
</feature>
<dbReference type="GO" id="GO:0000976">
    <property type="term" value="F:transcription cis-regulatory region binding"/>
    <property type="evidence" value="ECO:0007669"/>
    <property type="project" value="TreeGrafter"/>
</dbReference>
<reference evidence="6 7" key="1">
    <citation type="submission" date="2016-07" db="EMBL/GenBank/DDBJ databases">
        <title>Complete genome sequence of Altererythrobacter dongtanensis KCTC 22672, a type strain with esterase isolated from tidal flat.</title>
        <authorList>
            <person name="Cheng H."/>
            <person name="Wu Y.-H."/>
            <person name="Zhou P."/>
            <person name="Huo Y.-Y."/>
            <person name="Wang C.-S."/>
            <person name="Xu X.-W."/>
        </authorList>
    </citation>
    <scope>NUCLEOTIDE SEQUENCE [LARGE SCALE GENOMIC DNA]</scope>
    <source>
        <strain evidence="6 7">KCTC 22672</strain>
    </source>
</reference>
<dbReference type="PANTHER" id="PTHR30055:SF234">
    <property type="entry name" value="HTH-TYPE TRANSCRIPTIONAL REGULATOR BETI"/>
    <property type="match status" value="1"/>
</dbReference>
<evidence type="ECO:0000256" key="4">
    <source>
        <dbReference type="PROSITE-ProRule" id="PRU00335"/>
    </source>
</evidence>
<dbReference type="PRINTS" id="PR00455">
    <property type="entry name" value="HTHTETR"/>
</dbReference>
<accession>A0A1B2ABR0</accession>
<dbReference type="AlphaFoldDB" id="A0A1B2ABR0"/>
<dbReference type="InterPro" id="IPR009057">
    <property type="entry name" value="Homeodomain-like_sf"/>
</dbReference>
<evidence type="ECO:0000256" key="3">
    <source>
        <dbReference type="ARBA" id="ARBA00023163"/>
    </source>
</evidence>
<gene>
    <name evidence="6" type="ORF">A6F68_01065</name>
</gene>
<keyword evidence="2 4" id="KW-0238">DNA-binding</keyword>
<evidence type="ECO:0000256" key="1">
    <source>
        <dbReference type="ARBA" id="ARBA00023015"/>
    </source>
</evidence>
<dbReference type="Proteomes" id="UP000092932">
    <property type="component" value="Chromosome"/>
</dbReference>
<protein>
    <submittedName>
        <fullName evidence="6">Bacterial regulatory protein, tetR family</fullName>
    </submittedName>
</protein>
<dbReference type="Pfam" id="PF00440">
    <property type="entry name" value="TetR_N"/>
    <property type="match status" value="1"/>
</dbReference>
<dbReference type="RefSeq" id="WP_067677110.1">
    <property type="nucleotide sequence ID" value="NZ_CP016591.1"/>
</dbReference>
<dbReference type="PROSITE" id="PS50977">
    <property type="entry name" value="HTH_TETR_2"/>
    <property type="match status" value="1"/>
</dbReference>